<gene>
    <name evidence="3" type="ORF">HH214_11720</name>
</gene>
<name>A0A7L5DZT2_9SPHI</name>
<evidence type="ECO:0000256" key="1">
    <source>
        <dbReference type="SAM" id="Phobius"/>
    </source>
</evidence>
<feature type="transmembrane region" description="Helical" evidence="1">
    <location>
        <begin position="62"/>
        <end position="83"/>
    </location>
</feature>
<feature type="transmembrane region" description="Helical" evidence="1">
    <location>
        <begin position="89"/>
        <end position="108"/>
    </location>
</feature>
<dbReference type="AlphaFoldDB" id="A0A7L5DZT2"/>
<dbReference type="Proteomes" id="UP000503278">
    <property type="component" value="Chromosome"/>
</dbReference>
<dbReference type="EMBL" id="CP051682">
    <property type="protein sequence ID" value="QJD96495.1"/>
    <property type="molecule type" value="Genomic_DNA"/>
</dbReference>
<feature type="domain" description="DUF6249" evidence="2">
    <location>
        <begin position="9"/>
        <end position="106"/>
    </location>
</feature>
<dbReference type="Pfam" id="PF19762">
    <property type="entry name" value="DUF6249"/>
    <property type="match status" value="1"/>
</dbReference>
<dbReference type="RefSeq" id="WP_169607874.1">
    <property type="nucleotide sequence ID" value="NZ_CP051682.1"/>
</dbReference>
<evidence type="ECO:0000259" key="2">
    <source>
        <dbReference type="Pfam" id="PF19762"/>
    </source>
</evidence>
<evidence type="ECO:0000313" key="3">
    <source>
        <dbReference type="EMBL" id="QJD96495.1"/>
    </source>
</evidence>
<evidence type="ECO:0000313" key="4">
    <source>
        <dbReference type="Proteomes" id="UP000503278"/>
    </source>
</evidence>
<keyword evidence="1" id="KW-1133">Transmembrane helix</keyword>
<dbReference type="InterPro" id="IPR046216">
    <property type="entry name" value="DUF6249"/>
</dbReference>
<keyword evidence="4" id="KW-1185">Reference proteome</keyword>
<organism evidence="3 4">
    <name type="scientific">Mucilaginibacter robiniae</name>
    <dbReference type="NCBI Taxonomy" id="2728022"/>
    <lineage>
        <taxon>Bacteria</taxon>
        <taxon>Pseudomonadati</taxon>
        <taxon>Bacteroidota</taxon>
        <taxon>Sphingobacteriia</taxon>
        <taxon>Sphingobacteriales</taxon>
        <taxon>Sphingobacteriaceae</taxon>
        <taxon>Mucilaginibacter</taxon>
    </lineage>
</organism>
<feature type="transmembrane region" description="Helical" evidence="1">
    <location>
        <begin position="6"/>
        <end position="28"/>
    </location>
</feature>
<keyword evidence="1" id="KW-0812">Transmembrane</keyword>
<protein>
    <recommendedName>
        <fullName evidence="2">DUF6249 domain-containing protein</fullName>
    </recommendedName>
</protein>
<accession>A0A7L5DZT2</accession>
<keyword evidence="1" id="KW-0472">Membrane</keyword>
<reference evidence="3 4" key="1">
    <citation type="submission" date="2020-04" db="EMBL/GenBank/DDBJ databases">
        <title>Genome sequencing of novel species.</title>
        <authorList>
            <person name="Heo J."/>
            <person name="Kim S.-J."/>
            <person name="Kim J.-S."/>
            <person name="Hong S.-B."/>
            <person name="Kwon S.-W."/>
        </authorList>
    </citation>
    <scope>NUCLEOTIDE SEQUENCE [LARGE SCALE GENOMIC DNA]</scope>
    <source>
        <strain evidence="3 4">F39-2</strain>
    </source>
</reference>
<sequence>MDSNSSVAVMFVSAFAATAFIIHTILYYRLKSRLIKSGLMDAENLKLLNQLHGDNKQKSLKWALLLFFGGLGLILLQFIPYTINNPLPYGIEAIFIALGFFIYYNMAYRKADRF</sequence>
<proteinExistence type="predicted"/>
<dbReference type="KEGG" id="mrob:HH214_11720"/>